<accession>A0A1J4N6Y4</accession>
<comment type="similarity">
    <text evidence="10">Belongs to the peroxiredoxin family. BCP/PrxQ subfamily.</text>
</comment>
<evidence type="ECO:0000256" key="8">
    <source>
        <dbReference type="ARBA" id="ARBA00023284"/>
    </source>
</evidence>
<dbReference type="InterPro" id="IPR013766">
    <property type="entry name" value="Thioredoxin_domain"/>
</dbReference>
<evidence type="ECO:0000313" key="16">
    <source>
        <dbReference type="Proteomes" id="UP000033772"/>
    </source>
</evidence>
<dbReference type="Gene3D" id="3.40.30.10">
    <property type="entry name" value="Glutaredoxin"/>
    <property type="match status" value="1"/>
</dbReference>
<dbReference type="AlphaFoldDB" id="A0A1J4N6Y4"/>
<feature type="domain" description="Thioredoxin" evidence="14">
    <location>
        <begin position="3"/>
        <end position="155"/>
    </location>
</feature>
<dbReference type="Pfam" id="PF00578">
    <property type="entry name" value="AhpC-TSA"/>
    <property type="match status" value="1"/>
</dbReference>
<proteinExistence type="inferred from homology"/>
<sequence length="155" mass="16192">MPLGTGAVAPDFTLPAQDGTSVSLAPLLEKGPVVLFFYPAAETPVCTKEACHFRDLAGEFEAIGAQRLGISKDSVEKQAGFAANHDLDYPVLSDPAGSVADLYGVKPSLLGKLGPLQRTTFAIGADGRIKAVVEGMLKAEIHADEALAALRDQSE</sequence>
<evidence type="ECO:0000256" key="5">
    <source>
        <dbReference type="ARBA" id="ARBA00022862"/>
    </source>
</evidence>
<evidence type="ECO:0000256" key="9">
    <source>
        <dbReference type="ARBA" id="ARBA00032824"/>
    </source>
</evidence>
<dbReference type="Proteomes" id="UP000033772">
    <property type="component" value="Unassembled WGS sequence"/>
</dbReference>
<evidence type="ECO:0000256" key="10">
    <source>
        <dbReference type="ARBA" id="ARBA00038489"/>
    </source>
</evidence>
<keyword evidence="8" id="KW-0676">Redox-active center</keyword>
<protein>
    <recommendedName>
        <fullName evidence="3">thioredoxin-dependent peroxiredoxin</fullName>
        <ecNumber evidence="3">1.11.1.24</ecNumber>
    </recommendedName>
    <alternativeName>
        <fullName evidence="11">Bacterioferritin comigratory protein</fullName>
    </alternativeName>
    <alternativeName>
        <fullName evidence="9">Thioredoxin peroxidase</fullName>
    </alternativeName>
</protein>
<dbReference type="SUPFAM" id="SSF52833">
    <property type="entry name" value="Thioredoxin-like"/>
    <property type="match status" value="1"/>
</dbReference>
<evidence type="ECO:0000256" key="2">
    <source>
        <dbReference type="ARBA" id="ARBA00011245"/>
    </source>
</evidence>
<gene>
    <name evidence="15" type="ORF">UG56_013060</name>
</gene>
<evidence type="ECO:0000256" key="13">
    <source>
        <dbReference type="PIRSR" id="PIRSR000239-1"/>
    </source>
</evidence>
<name>A0A1J4N6Y4_9ACTN</name>
<evidence type="ECO:0000256" key="12">
    <source>
        <dbReference type="ARBA" id="ARBA00049091"/>
    </source>
</evidence>
<evidence type="ECO:0000313" key="15">
    <source>
        <dbReference type="EMBL" id="OIJ26408.1"/>
    </source>
</evidence>
<dbReference type="GO" id="GO:0008379">
    <property type="term" value="F:thioredoxin peroxidase activity"/>
    <property type="evidence" value="ECO:0007669"/>
    <property type="project" value="TreeGrafter"/>
</dbReference>
<reference evidence="15" key="1">
    <citation type="submission" date="2016-10" db="EMBL/GenBank/DDBJ databases">
        <title>Draft Genome Sequence of Nocardioides luteus Strain BAFB, an Alkane-Degrading Bacterium Isolated from JP-7 Polluted Soil.</title>
        <authorList>
            <person name="Brown L."/>
            <person name="Ruiz O.N."/>
            <person name="Gunasekera T."/>
        </authorList>
    </citation>
    <scope>NUCLEOTIDE SEQUENCE [LARGE SCALE GENOMIC DNA]</scope>
    <source>
        <strain evidence="15">BAFB</strain>
    </source>
</reference>
<dbReference type="PANTHER" id="PTHR42801:SF8">
    <property type="entry name" value="PEROXIREDOXIN RV1608C-RELATED"/>
    <property type="match status" value="1"/>
</dbReference>
<evidence type="ECO:0000259" key="14">
    <source>
        <dbReference type="PROSITE" id="PS51352"/>
    </source>
</evidence>
<evidence type="ECO:0000256" key="4">
    <source>
        <dbReference type="ARBA" id="ARBA00022559"/>
    </source>
</evidence>
<feature type="active site" description="Cysteine sulfenic acid (-SOH) intermediate; for peroxidase activity" evidence="13">
    <location>
        <position position="46"/>
    </location>
</feature>
<dbReference type="InterPro" id="IPR050924">
    <property type="entry name" value="Peroxiredoxin_BCP/PrxQ"/>
</dbReference>
<evidence type="ECO:0000256" key="11">
    <source>
        <dbReference type="ARBA" id="ARBA00041373"/>
    </source>
</evidence>
<evidence type="ECO:0000256" key="7">
    <source>
        <dbReference type="ARBA" id="ARBA00023157"/>
    </source>
</evidence>
<dbReference type="EMBL" id="JZDQ02000016">
    <property type="protein sequence ID" value="OIJ26408.1"/>
    <property type="molecule type" value="Genomic_DNA"/>
</dbReference>
<dbReference type="PANTHER" id="PTHR42801">
    <property type="entry name" value="THIOREDOXIN-DEPENDENT PEROXIDE REDUCTASE"/>
    <property type="match status" value="1"/>
</dbReference>
<dbReference type="GO" id="GO:0034599">
    <property type="term" value="P:cellular response to oxidative stress"/>
    <property type="evidence" value="ECO:0007669"/>
    <property type="project" value="TreeGrafter"/>
</dbReference>
<comment type="subunit">
    <text evidence="2">Monomer.</text>
</comment>
<keyword evidence="4" id="KW-0575">Peroxidase</keyword>
<dbReference type="InterPro" id="IPR036249">
    <property type="entry name" value="Thioredoxin-like_sf"/>
</dbReference>
<dbReference type="EC" id="1.11.1.24" evidence="3"/>
<keyword evidence="7" id="KW-1015">Disulfide bond</keyword>
<organism evidence="15 16">
    <name type="scientific">Nocardioides luteus</name>
    <dbReference type="NCBI Taxonomy" id="1844"/>
    <lineage>
        <taxon>Bacteria</taxon>
        <taxon>Bacillati</taxon>
        <taxon>Actinomycetota</taxon>
        <taxon>Actinomycetes</taxon>
        <taxon>Propionibacteriales</taxon>
        <taxon>Nocardioidaceae</taxon>
        <taxon>Nocardioides</taxon>
    </lineage>
</organism>
<dbReference type="PROSITE" id="PS51352">
    <property type="entry name" value="THIOREDOXIN_2"/>
    <property type="match status" value="1"/>
</dbReference>
<evidence type="ECO:0000256" key="1">
    <source>
        <dbReference type="ARBA" id="ARBA00003330"/>
    </source>
</evidence>
<evidence type="ECO:0000256" key="3">
    <source>
        <dbReference type="ARBA" id="ARBA00013017"/>
    </source>
</evidence>
<dbReference type="OrthoDB" id="9812811at2"/>
<comment type="function">
    <text evidence="1">Thiol-specific peroxidase that catalyzes the reduction of hydrogen peroxide and organic hydroperoxides to water and alcohols, respectively. Plays a role in cell protection against oxidative stress by detoxifying peroxides and as sensor of hydrogen peroxide-mediated signaling events.</text>
</comment>
<dbReference type="RefSeq" id="WP_045551079.1">
    <property type="nucleotide sequence ID" value="NZ_JZDQ02000016.1"/>
</dbReference>
<dbReference type="STRING" id="1844.UG56_013060"/>
<evidence type="ECO:0000256" key="6">
    <source>
        <dbReference type="ARBA" id="ARBA00023002"/>
    </source>
</evidence>
<keyword evidence="16" id="KW-1185">Reference proteome</keyword>
<comment type="catalytic activity">
    <reaction evidence="12">
        <text>a hydroperoxide + [thioredoxin]-dithiol = an alcohol + [thioredoxin]-disulfide + H2O</text>
        <dbReference type="Rhea" id="RHEA:62620"/>
        <dbReference type="Rhea" id="RHEA-COMP:10698"/>
        <dbReference type="Rhea" id="RHEA-COMP:10700"/>
        <dbReference type="ChEBI" id="CHEBI:15377"/>
        <dbReference type="ChEBI" id="CHEBI:29950"/>
        <dbReference type="ChEBI" id="CHEBI:30879"/>
        <dbReference type="ChEBI" id="CHEBI:35924"/>
        <dbReference type="ChEBI" id="CHEBI:50058"/>
        <dbReference type="EC" id="1.11.1.24"/>
    </reaction>
</comment>
<dbReference type="PIRSF" id="PIRSF000239">
    <property type="entry name" value="AHPC"/>
    <property type="match status" value="1"/>
</dbReference>
<keyword evidence="5" id="KW-0049">Antioxidant</keyword>
<dbReference type="GO" id="GO:0045454">
    <property type="term" value="P:cell redox homeostasis"/>
    <property type="evidence" value="ECO:0007669"/>
    <property type="project" value="TreeGrafter"/>
</dbReference>
<keyword evidence="6" id="KW-0560">Oxidoreductase</keyword>
<comment type="caution">
    <text evidence="15">The sequence shown here is derived from an EMBL/GenBank/DDBJ whole genome shotgun (WGS) entry which is preliminary data.</text>
</comment>
<dbReference type="InterPro" id="IPR000866">
    <property type="entry name" value="AhpC/TSA"/>
</dbReference>
<dbReference type="GO" id="GO:0005737">
    <property type="term" value="C:cytoplasm"/>
    <property type="evidence" value="ECO:0007669"/>
    <property type="project" value="TreeGrafter"/>
</dbReference>
<dbReference type="InterPro" id="IPR024706">
    <property type="entry name" value="Peroxiredoxin_AhpC-typ"/>
</dbReference>
<dbReference type="CDD" id="cd03017">
    <property type="entry name" value="PRX_BCP"/>
    <property type="match status" value="1"/>
</dbReference>